<dbReference type="InterPro" id="IPR058625">
    <property type="entry name" value="MdtA-like_BSH"/>
</dbReference>
<evidence type="ECO:0000256" key="6">
    <source>
        <dbReference type="ARBA" id="ARBA00023136"/>
    </source>
</evidence>
<organism evidence="11 12">
    <name type="scientific">Lichenicola cladoniae</name>
    <dbReference type="NCBI Taxonomy" id="1484109"/>
    <lineage>
        <taxon>Bacteria</taxon>
        <taxon>Pseudomonadati</taxon>
        <taxon>Pseudomonadota</taxon>
        <taxon>Alphaproteobacteria</taxon>
        <taxon>Acetobacterales</taxon>
        <taxon>Acetobacteraceae</taxon>
        <taxon>Lichenicola</taxon>
    </lineage>
</organism>
<dbReference type="Gene3D" id="1.10.287.470">
    <property type="entry name" value="Helix hairpin bin"/>
    <property type="match status" value="1"/>
</dbReference>
<dbReference type="InterPro" id="IPR006143">
    <property type="entry name" value="RND_pump_MFP"/>
</dbReference>
<dbReference type="InterPro" id="IPR058626">
    <property type="entry name" value="MdtA-like_b-barrel"/>
</dbReference>
<dbReference type="Gene3D" id="2.40.50.100">
    <property type="match status" value="1"/>
</dbReference>
<dbReference type="Gene3D" id="2.40.30.170">
    <property type="match status" value="1"/>
</dbReference>
<dbReference type="InterPro" id="IPR058624">
    <property type="entry name" value="MdtA-like_HH"/>
</dbReference>
<evidence type="ECO:0000313" key="12">
    <source>
        <dbReference type="Proteomes" id="UP000500767"/>
    </source>
</evidence>
<evidence type="ECO:0000259" key="10">
    <source>
        <dbReference type="Pfam" id="PF25967"/>
    </source>
</evidence>
<protein>
    <submittedName>
        <fullName evidence="11">Efflux RND transporter periplasmic adaptor subunit</fullName>
    </submittedName>
</protein>
<dbReference type="NCBIfam" id="TIGR01730">
    <property type="entry name" value="RND_mfp"/>
    <property type="match status" value="1"/>
</dbReference>
<keyword evidence="3" id="KW-0813">Transport</keyword>
<proteinExistence type="inferred from homology"/>
<evidence type="ECO:0000259" key="9">
    <source>
        <dbReference type="Pfam" id="PF25944"/>
    </source>
</evidence>
<dbReference type="Pfam" id="PF25876">
    <property type="entry name" value="HH_MFP_RND"/>
    <property type="match status" value="1"/>
</dbReference>
<name>A0A6M8HZ35_9PROT</name>
<geneLocation type="plasmid" evidence="11 12">
    <name>unnamed4</name>
</geneLocation>
<keyword evidence="4" id="KW-1003">Cell membrane</keyword>
<evidence type="ECO:0000256" key="1">
    <source>
        <dbReference type="ARBA" id="ARBA00004236"/>
    </source>
</evidence>
<evidence type="ECO:0000256" key="2">
    <source>
        <dbReference type="ARBA" id="ARBA00009477"/>
    </source>
</evidence>
<dbReference type="KEGG" id="lck:HN018_26080"/>
<dbReference type="InterPro" id="IPR058627">
    <property type="entry name" value="MdtA-like_C"/>
</dbReference>
<dbReference type="Pfam" id="PF25944">
    <property type="entry name" value="Beta-barrel_RND"/>
    <property type="match status" value="1"/>
</dbReference>
<dbReference type="Pfam" id="PF25967">
    <property type="entry name" value="RND-MFP_C"/>
    <property type="match status" value="1"/>
</dbReference>
<keyword evidence="11" id="KW-0614">Plasmid</keyword>
<gene>
    <name evidence="11" type="ORF">HN018_26080</name>
</gene>
<dbReference type="PANTHER" id="PTHR30469">
    <property type="entry name" value="MULTIDRUG RESISTANCE PROTEIN MDTA"/>
    <property type="match status" value="1"/>
</dbReference>
<evidence type="ECO:0000256" key="5">
    <source>
        <dbReference type="ARBA" id="ARBA00022519"/>
    </source>
</evidence>
<dbReference type="AlphaFoldDB" id="A0A6M8HZ35"/>
<dbReference type="GO" id="GO:1990281">
    <property type="term" value="C:efflux pump complex"/>
    <property type="evidence" value="ECO:0007669"/>
    <property type="project" value="TreeGrafter"/>
</dbReference>
<dbReference type="SUPFAM" id="SSF111369">
    <property type="entry name" value="HlyD-like secretion proteins"/>
    <property type="match status" value="1"/>
</dbReference>
<evidence type="ECO:0000256" key="4">
    <source>
        <dbReference type="ARBA" id="ARBA00022475"/>
    </source>
</evidence>
<keyword evidence="5" id="KW-0997">Cell inner membrane</keyword>
<sequence>MRQQDVPVILSGLGTVQALNTAAIRSQVTGQLETVDFTEGLSVHKGDKLAQIDQRPAQARLDQANAQLAKDQAQLANVQRNLSRNLPLLRNGFATDQQVTDQQSQVAQLQSAMQADQAVIEDARTQLSYTTLTAPFDGITGLRTLDVGNIIHPTDVTGLTVETQIQPIGVVFTLPAADIQQVMDGMAKGDLKAVAYDQAGTRALDTGRLLLINNQADPATGTVQLKALFPNPSRRLWPGTFVNVELATSVAEGALTLPTDAVQQGAKGPFVFVIGKDGKVASRTIQMGQRQHDMVIVTAGLRVGDDVVEQGQYRLVDGSMVSPAGAGQVVDASAASSGMLP</sequence>
<keyword evidence="12" id="KW-1185">Reference proteome</keyword>
<evidence type="ECO:0000259" key="7">
    <source>
        <dbReference type="Pfam" id="PF25876"/>
    </source>
</evidence>
<keyword evidence="6" id="KW-0472">Membrane</keyword>
<evidence type="ECO:0000313" key="11">
    <source>
        <dbReference type="EMBL" id="QKE93793.1"/>
    </source>
</evidence>
<feature type="domain" description="Multidrug resistance protein MdtA-like beta-barrel" evidence="9">
    <location>
        <begin position="167"/>
        <end position="247"/>
    </location>
</feature>
<feature type="domain" description="Multidrug resistance protein MdtA-like barrel-sandwich hybrid" evidence="8">
    <location>
        <begin position="20"/>
        <end position="160"/>
    </location>
</feature>
<accession>A0A6M8HZ35</accession>
<dbReference type="GO" id="GO:0015562">
    <property type="term" value="F:efflux transmembrane transporter activity"/>
    <property type="evidence" value="ECO:0007669"/>
    <property type="project" value="TreeGrafter"/>
</dbReference>
<comment type="subcellular location">
    <subcellularLocation>
        <location evidence="1">Cell membrane</location>
    </subcellularLocation>
</comment>
<evidence type="ECO:0000256" key="3">
    <source>
        <dbReference type="ARBA" id="ARBA00022448"/>
    </source>
</evidence>
<comment type="similarity">
    <text evidence="2">Belongs to the membrane fusion protein (MFP) (TC 8.A.1) family.</text>
</comment>
<dbReference type="PANTHER" id="PTHR30469:SF12">
    <property type="entry name" value="MULTIDRUG RESISTANCE PROTEIN MDTA"/>
    <property type="match status" value="1"/>
</dbReference>
<feature type="domain" description="Multidrug resistance protein MdtA-like alpha-helical hairpin" evidence="7">
    <location>
        <begin position="61"/>
        <end position="130"/>
    </location>
</feature>
<reference evidence="11 12" key="1">
    <citation type="journal article" date="2014" name="World J. Microbiol. Biotechnol.">
        <title>Biodiversity and physiological characteristics of Antarctic and Arctic lichens-associated bacteria.</title>
        <authorList>
            <person name="Lee Y.M."/>
            <person name="Kim E.H."/>
            <person name="Lee H.K."/>
            <person name="Hong S.G."/>
        </authorList>
    </citation>
    <scope>NUCLEOTIDE SEQUENCE [LARGE SCALE GENOMIC DNA]</scope>
    <source>
        <strain evidence="11 12">PAMC 26569</strain>
        <plasmid evidence="11">unnamed4</plasmid>
    </source>
</reference>
<dbReference type="Proteomes" id="UP000500767">
    <property type="component" value="Plasmid unnamed4"/>
</dbReference>
<dbReference type="Pfam" id="PF25917">
    <property type="entry name" value="BSH_RND"/>
    <property type="match status" value="1"/>
</dbReference>
<dbReference type="EMBL" id="CP053711">
    <property type="protein sequence ID" value="QKE93793.1"/>
    <property type="molecule type" value="Genomic_DNA"/>
</dbReference>
<dbReference type="Gene3D" id="2.40.420.20">
    <property type="match status" value="1"/>
</dbReference>
<evidence type="ECO:0000259" key="8">
    <source>
        <dbReference type="Pfam" id="PF25917"/>
    </source>
</evidence>
<feature type="domain" description="Multidrug resistance protein MdtA-like C-terminal permuted SH3" evidence="10">
    <location>
        <begin position="254"/>
        <end position="310"/>
    </location>
</feature>